<dbReference type="Proteomes" id="UP000076567">
    <property type="component" value="Unassembled WGS sequence"/>
</dbReference>
<keyword evidence="3" id="KW-0645">Protease</keyword>
<dbReference type="Pfam" id="PF05343">
    <property type="entry name" value="Peptidase_M42"/>
    <property type="match status" value="1"/>
</dbReference>
<dbReference type="GO" id="GO:0006508">
    <property type="term" value="P:proteolysis"/>
    <property type="evidence" value="ECO:0007669"/>
    <property type="project" value="UniProtKB-KW"/>
</dbReference>
<dbReference type="InterPro" id="IPR023367">
    <property type="entry name" value="Peptidase_M42_dom2"/>
</dbReference>
<evidence type="ECO:0000256" key="1">
    <source>
        <dbReference type="ARBA" id="ARBA00006272"/>
    </source>
</evidence>
<keyword evidence="4 8" id="KW-0479">Metal-binding</keyword>
<evidence type="ECO:0000313" key="10">
    <source>
        <dbReference type="Proteomes" id="UP000076567"/>
    </source>
</evidence>
<comment type="caution">
    <text evidence="9">The sequence shown here is derived from an EMBL/GenBank/DDBJ whole genome shotgun (WGS) entry which is preliminary data.</text>
</comment>
<dbReference type="SUPFAM" id="SSF101821">
    <property type="entry name" value="Aminopeptidase/glucanase lid domain"/>
    <property type="match status" value="1"/>
</dbReference>
<accession>A0A165NVK2</accession>
<evidence type="ECO:0000313" key="9">
    <source>
        <dbReference type="EMBL" id="KZE67835.1"/>
    </source>
</evidence>
<feature type="binding site" evidence="8">
    <location>
        <position position="234"/>
    </location>
    <ligand>
        <name>Zn(2+)</name>
        <dbReference type="ChEBI" id="CHEBI:29105"/>
        <label>1</label>
    </ligand>
</feature>
<reference evidence="10" key="1">
    <citation type="submission" date="2016-01" db="EMBL/GenBank/DDBJ databases">
        <title>Draft genome of Chromobacterium sp. F49.</title>
        <authorList>
            <person name="Hong K.W."/>
        </authorList>
    </citation>
    <scope>NUCLEOTIDE SEQUENCE [LARGE SCALE GENOMIC DNA]</scope>
    <source>
        <strain evidence="10">P7IIIA</strain>
    </source>
</reference>
<evidence type="ECO:0000256" key="5">
    <source>
        <dbReference type="ARBA" id="ARBA00022801"/>
    </source>
</evidence>
<sequence>MMKVDLLKELTETNGAPGFERAIREIMKREIGQTGASLVTDNLGSVFGEKKGSMNEGPKILLAGHMDEVGFMVSEITQDGYLRFVPLGGWWSQVLLAQRVHVQTKNKTFTGVVGSKAPHILTMDERNRVYPMKEMFIDIGANDKDQVKEWGIKVGDPILPICPFELMPNEDTILAKALDNRAGCYTAIKVLQQLQSIDHPNTVYCGATVQEEVGLRGAMTAPAIMEPDVAIALDVGVAEDGPGGNQNKAKLGKGPLLTFLDSSMIPHTGFRDLIIEVAEKNNIPYQVDVMLGGGTDAGKFHLFKKGIPSLVVGVAARYIHSHTSMVSKSDLENSAKLLVELLKVLDKEKLQSLLDY</sequence>
<dbReference type="EMBL" id="LRFC01000008">
    <property type="protein sequence ID" value="KZE67835.1"/>
    <property type="molecule type" value="Genomic_DNA"/>
</dbReference>
<feature type="binding site" evidence="8">
    <location>
        <position position="212"/>
    </location>
    <ligand>
        <name>Zn(2+)</name>
        <dbReference type="ChEBI" id="CHEBI:29105"/>
        <label>2</label>
    </ligand>
</feature>
<keyword evidence="2" id="KW-0031">Aminopeptidase</keyword>
<evidence type="ECO:0000256" key="7">
    <source>
        <dbReference type="PIRSR" id="PIRSR001123-1"/>
    </source>
</evidence>
<evidence type="ECO:0000256" key="8">
    <source>
        <dbReference type="PIRSR" id="PIRSR001123-2"/>
    </source>
</evidence>
<keyword evidence="10" id="KW-1185">Reference proteome</keyword>
<dbReference type="Gene3D" id="2.40.30.40">
    <property type="entry name" value="Peptidase M42, domain 2"/>
    <property type="match status" value="1"/>
</dbReference>
<gene>
    <name evidence="9" type="ORF">AWM68_18905</name>
</gene>
<feature type="active site" description="Proton acceptor" evidence="7">
    <location>
        <position position="211"/>
    </location>
</feature>
<dbReference type="PANTHER" id="PTHR32481">
    <property type="entry name" value="AMINOPEPTIDASE"/>
    <property type="match status" value="1"/>
</dbReference>
<dbReference type="CDD" id="cd05656">
    <property type="entry name" value="M42_Frv"/>
    <property type="match status" value="1"/>
</dbReference>
<dbReference type="GO" id="GO:0046872">
    <property type="term" value="F:metal ion binding"/>
    <property type="evidence" value="ECO:0007669"/>
    <property type="project" value="UniProtKB-UniRule"/>
</dbReference>
<name>A0A165NVK2_9BACL</name>
<organism evidence="9 10">
    <name type="scientific">Fictibacillus phosphorivorans</name>
    <dbReference type="NCBI Taxonomy" id="1221500"/>
    <lineage>
        <taxon>Bacteria</taxon>
        <taxon>Bacillati</taxon>
        <taxon>Bacillota</taxon>
        <taxon>Bacilli</taxon>
        <taxon>Bacillales</taxon>
        <taxon>Fictibacillaceae</taxon>
        <taxon>Fictibacillus</taxon>
    </lineage>
</organism>
<comment type="similarity">
    <text evidence="1 6">Belongs to the peptidase M42 family.</text>
</comment>
<feature type="binding site" evidence="8">
    <location>
        <position position="320"/>
    </location>
    <ligand>
        <name>Zn(2+)</name>
        <dbReference type="ChEBI" id="CHEBI:29105"/>
        <label>2</label>
    </ligand>
</feature>
<keyword evidence="5" id="KW-0378">Hydrolase</keyword>
<evidence type="ECO:0000256" key="4">
    <source>
        <dbReference type="ARBA" id="ARBA00022723"/>
    </source>
</evidence>
<comment type="cofactor">
    <cofactor evidence="8">
        <name>a divalent metal cation</name>
        <dbReference type="ChEBI" id="CHEBI:60240"/>
    </cofactor>
    <text evidence="8">Binds 2 divalent metal cations per subunit.</text>
</comment>
<feature type="binding site" evidence="8">
    <location>
        <position position="65"/>
    </location>
    <ligand>
        <name>Zn(2+)</name>
        <dbReference type="ChEBI" id="CHEBI:29105"/>
        <label>1</label>
    </ligand>
</feature>
<dbReference type="PIRSF" id="PIRSF001123">
    <property type="entry name" value="PepA_GA"/>
    <property type="match status" value="1"/>
</dbReference>
<evidence type="ECO:0000256" key="6">
    <source>
        <dbReference type="PIRNR" id="PIRNR001123"/>
    </source>
</evidence>
<dbReference type="InterPro" id="IPR008007">
    <property type="entry name" value="Peptidase_M42"/>
</dbReference>
<dbReference type="SUPFAM" id="SSF53187">
    <property type="entry name" value="Zn-dependent exopeptidases"/>
    <property type="match status" value="1"/>
</dbReference>
<feature type="binding site" evidence="8">
    <location>
        <position position="179"/>
    </location>
    <ligand>
        <name>Zn(2+)</name>
        <dbReference type="ChEBI" id="CHEBI:29105"/>
        <label>2</label>
    </ligand>
</feature>
<evidence type="ECO:0000256" key="3">
    <source>
        <dbReference type="ARBA" id="ARBA00022670"/>
    </source>
</evidence>
<evidence type="ECO:0000256" key="2">
    <source>
        <dbReference type="ARBA" id="ARBA00022438"/>
    </source>
</evidence>
<dbReference type="AlphaFoldDB" id="A0A165NVK2"/>
<feature type="binding site" evidence="8">
    <location>
        <position position="179"/>
    </location>
    <ligand>
        <name>Zn(2+)</name>
        <dbReference type="ChEBI" id="CHEBI:29105"/>
        <label>1</label>
    </ligand>
</feature>
<proteinExistence type="inferred from homology"/>
<dbReference type="InterPro" id="IPR051464">
    <property type="entry name" value="Peptidase_M42_aminopept"/>
</dbReference>
<dbReference type="PANTHER" id="PTHR32481:SF0">
    <property type="entry name" value="AMINOPEPTIDASE YPDE-RELATED"/>
    <property type="match status" value="1"/>
</dbReference>
<protein>
    <submittedName>
        <fullName evidence="9">Peptidase M28</fullName>
    </submittedName>
</protein>
<dbReference type="Gene3D" id="3.40.630.10">
    <property type="entry name" value="Zn peptidases"/>
    <property type="match status" value="1"/>
</dbReference>
<dbReference type="GO" id="GO:0004177">
    <property type="term" value="F:aminopeptidase activity"/>
    <property type="evidence" value="ECO:0007669"/>
    <property type="project" value="UniProtKB-UniRule"/>
</dbReference>